<name>A0A4Y2B160_ARAVE</name>
<protein>
    <submittedName>
        <fullName evidence="1">Uncharacterized protein</fullName>
    </submittedName>
</protein>
<dbReference type="Proteomes" id="UP000499080">
    <property type="component" value="Unassembled WGS sequence"/>
</dbReference>
<dbReference type="AlphaFoldDB" id="A0A4Y2B160"/>
<organism evidence="1 2">
    <name type="scientific">Araneus ventricosus</name>
    <name type="common">Orbweaver spider</name>
    <name type="synonym">Epeira ventricosa</name>
    <dbReference type="NCBI Taxonomy" id="182803"/>
    <lineage>
        <taxon>Eukaryota</taxon>
        <taxon>Metazoa</taxon>
        <taxon>Ecdysozoa</taxon>
        <taxon>Arthropoda</taxon>
        <taxon>Chelicerata</taxon>
        <taxon>Arachnida</taxon>
        <taxon>Araneae</taxon>
        <taxon>Araneomorphae</taxon>
        <taxon>Entelegynae</taxon>
        <taxon>Araneoidea</taxon>
        <taxon>Araneidae</taxon>
        <taxon>Araneus</taxon>
    </lineage>
</organism>
<proteinExistence type="predicted"/>
<keyword evidence="2" id="KW-1185">Reference proteome</keyword>
<comment type="caution">
    <text evidence="1">The sequence shown here is derived from an EMBL/GenBank/DDBJ whole genome shotgun (WGS) entry which is preliminary data.</text>
</comment>
<gene>
    <name evidence="1" type="ORF">AVEN_107222_1</name>
</gene>
<evidence type="ECO:0000313" key="2">
    <source>
        <dbReference type="Proteomes" id="UP000499080"/>
    </source>
</evidence>
<dbReference type="OrthoDB" id="616263at2759"/>
<dbReference type="EMBL" id="BGPR01082082">
    <property type="protein sequence ID" value="GBL85738.1"/>
    <property type="molecule type" value="Genomic_DNA"/>
</dbReference>
<evidence type="ECO:0000313" key="1">
    <source>
        <dbReference type="EMBL" id="GBL85738.1"/>
    </source>
</evidence>
<reference evidence="1 2" key="1">
    <citation type="journal article" date="2019" name="Sci. Rep.">
        <title>Orb-weaving spider Araneus ventricosus genome elucidates the spidroin gene catalogue.</title>
        <authorList>
            <person name="Kono N."/>
            <person name="Nakamura H."/>
            <person name="Ohtoshi R."/>
            <person name="Moran D.A.P."/>
            <person name="Shinohara A."/>
            <person name="Yoshida Y."/>
            <person name="Fujiwara M."/>
            <person name="Mori M."/>
            <person name="Tomita M."/>
            <person name="Arakawa K."/>
        </authorList>
    </citation>
    <scope>NUCLEOTIDE SEQUENCE [LARGE SCALE GENOMIC DNA]</scope>
</reference>
<sequence length="87" mass="9500">MSSSCMSMPILLAKLKNCCKSSSGKSGATQSGFQTHIWKKISSNSDVKTAADNWLNGQGRDFYKAGLNKLVLLSDKCLNTLCDYVEM</sequence>
<accession>A0A4Y2B160</accession>